<reference evidence="2 3" key="1">
    <citation type="journal article" date="2023" name="IMA Fungus">
        <title>Comparative genomic study of the Penicillium genus elucidates a diverse pangenome and 15 lateral gene transfer events.</title>
        <authorList>
            <person name="Petersen C."/>
            <person name="Sorensen T."/>
            <person name="Nielsen M.R."/>
            <person name="Sondergaard T.E."/>
            <person name="Sorensen J.L."/>
            <person name="Fitzpatrick D.A."/>
            <person name="Frisvad J.C."/>
            <person name="Nielsen K.L."/>
        </authorList>
    </citation>
    <scope>NUCLEOTIDE SEQUENCE [LARGE SCALE GENOMIC DNA]</scope>
    <source>
        <strain evidence="2 3">IBT 35679</strain>
    </source>
</reference>
<comment type="caution">
    <text evidence="2">The sequence shown here is derived from an EMBL/GenBank/DDBJ whole genome shotgun (WGS) entry which is preliminary data.</text>
</comment>
<keyword evidence="3" id="KW-1185">Reference proteome</keyword>
<protein>
    <submittedName>
        <fullName evidence="2">Uncharacterized protein</fullName>
    </submittedName>
</protein>
<dbReference type="Proteomes" id="UP001220324">
    <property type="component" value="Unassembled WGS sequence"/>
</dbReference>
<dbReference type="EMBL" id="JAQIZZ010000008">
    <property type="protein sequence ID" value="KAJ5524361.1"/>
    <property type="molecule type" value="Genomic_DNA"/>
</dbReference>
<dbReference type="AlphaFoldDB" id="A0AAD6G8S8"/>
<evidence type="ECO:0000313" key="3">
    <source>
        <dbReference type="Proteomes" id="UP001220324"/>
    </source>
</evidence>
<name>A0AAD6G8S8_9EURO</name>
<keyword evidence="1" id="KW-0812">Transmembrane</keyword>
<organism evidence="2 3">
    <name type="scientific">Penicillium frequentans</name>
    <dbReference type="NCBI Taxonomy" id="3151616"/>
    <lineage>
        <taxon>Eukaryota</taxon>
        <taxon>Fungi</taxon>
        <taxon>Dikarya</taxon>
        <taxon>Ascomycota</taxon>
        <taxon>Pezizomycotina</taxon>
        <taxon>Eurotiomycetes</taxon>
        <taxon>Eurotiomycetidae</taxon>
        <taxon>Eurotiales</taxon>
        <taxon>Aspergillaceae</taxon>
        <taxon>Penicillium</taxon>
    </lineage>
</organism>
<feature type="transmembrane region" description="Helical" evidence="1">
    <location>
        <begin position="20"/>
        <end position="42"/>
    </location>
</feature>
<evidence type="ECO:0000256" key="1">
    <source>
        <dbReference type="SAM" id="Phobius"/>
    </source>
</evidence>
<evidence type="ECO:0000313" key="2">
    <source>
        <dbReference type="EMBL" id="KAJ5524361.1"/>
    </source>
</evidence>
<sequence length="95" mass="10052">MSAVGGIVAVSGIDYYAQQFYDYLFLGLCGLWSLINIGLLLFKHPSHPGYCILFDMLLVAASAFLVTVSGVGAAFKGYDLIGRGIAAVVFAAVEL</sequence>
<accession>A0AAD6G8S8</accession>
<keyword evidence="1" id="KW-0472">Membrane</keyword>
<proteinExistence type="predicted"/>
<feature type="transmembrane region" description="Helical" evidence="1">
    <location>
        <begin position="54"/>
        <end position="75"/>
    </location>
</feature>
<gene>
    <name evidence="2" type="ORF">N7494_011011</name>
</gene>
<keyword evidence="1" id="KW-1133">Transmembrane helix</keyword>